<accession>A0A7V7KJ34</accession>
<dbReference type="RefSeq" id="WP_149326629.1">
    <property type="nucleotide sequence ID" value="NZ_VTPY01000001.1"/>
</dbReference>
<dbReference type="Proteomes" id="UP000486760">
    <property type="component" value="Unassembled WGS sequence"/>
</dbReference>
<gene>
    <name evidence="1" type="ORF">F0A17_01860</name>
</gene>
<dbReference type="AlphaFoldDB" id="A0A7V7KJ34"/>
<reference evidence="1 2" key="1">
    <citation type="submission" date="2019-08" db="EMBL/GenBank/DDBJ databases">
        <title>Bioinformatics analysis of the strain L3 and L5.</title>
        <authorList>
            <person name="Li X."/>
        </authorList>
    </citation>
    <scope>NUCLEOTIDE SEQUENCE [LARGE SCALE GENOMIC DNA]</scope>
    <source>
        <strain evidence="1 2">L5</strain>
    </source>
</reference>
<comment type="caution">
    <text evidence="1">The sequence shown here is derived from an EMBL/GenBank/DDBJ whole genome shotgun (WGS) entry which is preliminary data.</text>
</comment>
<keyword evidence="2" id="KW-1185">Reference proteome</keyword>
<evidence type="ECO:0000313" key="1">
    <source>
        <dbReference type="EMBL" id="KAA0014419.1"/>
    </source>
</evidence>
<evidence type="ECO:0000313" key="2">
    <source>
        <dbReference type="Proteomes" id="UP000486760"/>
    </source>
</evidence>
<sequence length="70" mass="7435">MITEREAVLPPAAYLEPCAISLGDGSVQGALQGLRSTIECDRADKAALRAWAAEAQQEGGEPRTEKKVLP</sequence>
<organism evidence="1 2">
    <name type="scientific">Billgrantia pellis</name>
    <dbReference type="NCBI Taxonomy" id="2606936"/>
    <lineage>
        <taxon>Bacteria</taxon>
        <taxon>Pseudomonadati</taxon>
        <taxon>Pseudomonadota</taxon>
        <taxon>Gammaproteobacteria</taxon>
        <taxon>Oceanospirillales</taxon>
        <taxon>Halomonadaceae</taxon>
        <taxon>Billgrantia</taxon>
    </lineage>
</organism>
<proteinExistence type="predicted"/>
<protein>
    <submittedName>
        <fullName evidence="1">Uncharacterized protein</fullName>
    </submittedName>
</protein>
<name>A0A7V7KJ34_9GAMM</name>
<dbReference type="EMBL" id="VTPY01000001">
    <property type="protein sequence ID" value="KAA0014419.1"/>
    <property type="molecule type" value="Genomic_DNA"/>
</dbReference>